<keyword evidence="4" id="KW-1185">Reference proteome</keyword>
<dbReference type="KEGG" id="lsh:CAB17_05225"/>
<sequence length="368" mass="42983">MRENNRVLKKVTVVNATALNSGGALSILRQFLSHVRDDEIYYFFIHPSLNLTVKNENVHLIKKETATIAKRLFWDSWGLKQWLRKQGVEAKSIVSLQNTSLAYQKDIPKIIYLHQGLPLHAQKWSFLKRRERRLALYKYIYPLFIFLHVDKKTKFVVQTQWMKHALCARFKQKEENVYVIKPDILRKDINTITPLQLPYTYTLFYPATSASFKNHEEIIYALNEFKKKNAAPSIGVYLTITAEEDKELTELIQGLNLQENVHFLGPLSYEQVLIYYRSCTTVVFPSYIESFGLPLVEAAMFGKPLVAIDEDYAREVISCYPGALFAPRNDPEKWMDAIERSFSYANIAPYVPRYETSWEDFFTLVHEK</sequence>
<gene>
    <name evidence="3" type="ORF">CAB17_05225</name>
</gene>
<name>A0A2H5FQT6_9GAMM</name>
<evidence type="ECO:0000256" key="1">
    <source>
        <dbReference type="ARBA" id="ARBA00022679"/>
    </source>
</evidence>
<proteinExistence type="predicted"/>
<dbReference type="Pfam" id="PF00534">
    <property type="entry name" value="Glycos_transf_1"/>
    <property type="match status" value="1"/>
</dbReference>
<keyword evidence="1 3" id="KW-0808">Transferase</keyword>
<dbReference type="GO" id="GO:0009103">
    <property type="term" value="P:lipopolysaccharide biosynthetic process"/>
    <property type="evidence" value="ECO:0007669"/>
    <property type="project" value="TreeGrafter"/>
</dbReference>
<feature type="domain" description="Glycosyl transferase family 1" evidence="2">
    <location>
        <begin position="210"/>
        <end position="340"/>
    </location>
</feature>
<evidence type="ECO:0000313" key="3">
    <source>
        <dbReference type="EMBL" id="AUH73919.1"/>
    </source>
</evidence>
<protein>
    <submittedName>
        <fullName evidence="3">Glycosyl transferase</fullName>
    </submittedName>
</protein>
<dbReference type="AlphaFoldDB" id="A0A2H5FQT6"/>
<dbReference type="PANTHER" id="PTHR46401">
    <property type="entry name" value="GLYCOSYLTRANSFERASE WBBK-RELATED"/>
    <property type="match status" value="1"/>
</dbReference>
<organism evidence="3 4">
    <name type="scientific">Legionella sainthelensi</name>
    <dbReference type="NCBI Taxonomy" id="28087"/>
    <lineage>
        <taxon>Bacteria</taxon>
        <taxon>Pseudomonadati</taxon>
        <taxon>Pseudomonadota</taxon>
        <taxon>Gammaproteobacteria</taxon>
        <taxon>Legionellales</taxon>
        <taxon>Legionellaceae</taxon>
        <taxon>Legionella</taxon>
    </lineage>
</organism>
<reference evidence="3 4" key="1">
    <citation type="submission" date="2017-12" db="EMBL/GenBank/DDBJ databases">
        <title>Legionella sainthelensi LA01-117, whole genome sequence of a clinical isolate from New Zealand.</title>
        <authorList>
            <person name="Cree S.L."/>
            <person name="Slow S."/>
            <person name="Kennedy M.A."/>
            <person name="Murdoch D.R."/>
            <person name="Biggs P.J."/>
            <person name="Anderson T."/>
        </authorList>
    </citation>
    <scope>NUCLEOTIDE SEQUENCE [LARGE SCALE GENOMIC DNA]</scope>
    <source>
        <strain evidence="3 4">LA01-117</strain>
    </source>
</reference>
<evidence type="ECO:0000313" key="4">
    <source>
        <dbReference type="Proteomes" id="UP000234343"/>
    </source>
</evidence>
<dbReference type="SUPFAM" id="SSF53756">
    <property type="entry name" value="UDP-Glycosyltransferase/glycogen phosphorylase"/>
    <property type="match status" value="1"/>
</dbReference>
<dbReference type="Gene3D" id="3.40.50.2000">
    <property type="entry name" value="Glycogen Phosphorylase B"/>
    <property type="match status" value="1"/>
</dbReference>
<dbReference type="PANTHER" id="PTHR46401:SF2">
    <property type="entry name" value="GLYCOSYLTRANSFERASE WBBK-RELATED"/>
    <property type="match status" value="1"/>
</dbReference>
<dbReference type="EMBL" id="CP025491">
    <property type="protein sequence ID" value="AUH73919.1"/>
    <property type="molecule type" value="Genomic_DNA"/>
</dbReference>
<dbReference type="Proteomes" id="UP000234343">
    <property type="component" value="Chromosome"/>
</dbReference>
<evidence type="ECO:0000259" key="2">
    <source>
        <dbReference type="Pfam" id="PF00534"/>
    </source>
</evidence>
<accession>A0A2H5FQT6</accession>
<dbReference type="InterPro" id="IPR001296">
    <property type="entry name" value="Glyco_trans_1"/>
</dbReference>
<dbReference type="GO" id="GO:0016757">
    <property type="term" value="F:glycosyltransferase activity"/>
    <property type="evidence" value="ECO:0007669"/>
    <property type="project" value="InterPro"/>
</dbReference>